<name>A0ABZ1G0R0_9ACTN</name>
<feature type="chain" id="PRO_5047471417" evidence="5">
    <location>
        <begin position="23"/>
        <end position="526"/>
    </location>
</feature>
<feature type="region of interest" description="Disordered" evidence="4">
    <location>
        <begin position="28"/>
        <end position="65"/>
    </location>
</feature>
<feature type="compositionally biased region" description="Low complexity" evidence="4">
    <location>
        <begin position="39"/>
        <end position="53"/>
    </location>
</feature>
<gene>
    <name evidence="7" type="ORF">OIE64_11845</name>
</gene>
<evidence type="ECO:0000256" key="1">
    <source>
        <dbReference type="ARBA" id="ARBA00010088"/>
    </source>
</evidence>
<protein>
    <submittedName>
        <fullName evidence="7">Alpha/beta hydrolase</fullName>
    </submittedName>
</protein>
<dbReference type="InterPro" id="IPR013595">
    <property type="entry name" value="Pept_S33_TAP-like_C"/>
</dbReference>
<evidence type="ECO:0000313" key="7">
    <source>
        <dbReference type="EMBL" id="WSC13449.1"/>
    </source>
</evidence>
<dbReference type="RefSeq" id="WP_326591744.1">
    <property type="nucleotide sequence ID" value="NZ_CP109114.1"/>
</dbReference>
<sequence>MVAHARAGALAATALLLAGVLAGCEDGTDDKPGKQADGSTAASPPAAPSSTASGKPELPALPGSLTSQRLDWNRCEAPEGGSAPGPAWRCATVRVPLDYAKPDGTTIGIALIRKEARDKGRRLGSMLFDFGGPGGSGVSILPRAAGSYGRLNSRYDLVGFDPRGVARSAGVRCRSDQEQEDANRKVDMTPDTAAEEAAFMKDGAAFGAGCARRSGKVLPFVGTTNAARDMDLIREVLGDRKLTYFGMSYGTELGGTYAHLFPANVGRTVLDAVVDPTADTIGHARNQATGFQRALDNYLRDRGQDPKAGTRRIARLLARIDRKPLPTGTSRELNESLALTGIVMPLYSKDSWPFLTKALDEAESGRGSLLLQQADSYNGRDAKGHYDTESHSQRAISCADSRARPTAAEARALLPEFEKLSPVFGAFLAWDTAGWCSGWPVKGEHDTPEASAPGAGPVLVVGTTGDPATPYEGARKMADELGKGVGILLTNKGEGHGAYGRGTCVTSTVDTYFLDGKVPADGTTCP</sequence>
<dbReference type="GO" id="GO:0016787">
    <property type="term" value="F:hydrolase activity"/>
    <property type="evidence" value="ECO:0007669"/>
    <property type="project" value="UniProtKB-KW"/>
</dbReference>
<dbReference type="SUPFAM" id="SSF53474">
    <property type="entry name" value="alpha/beta-Hydrolases"/>
    <property type="match status" value="1"/>
</dbReference>
<feature type="domain" description="Peptidase S33 tripeptidyl aminopeptidase-like C-terminal" evidence="6">
    <location>
        <begin position="421"/>
        <end position="525"/>
    </location>
</feature>
<evidence type="ECO:0000256" key="5">
    <source>
        <dbReference type="SAM" id="SignalP"/>
    </source>
</evidence>
<evidence type="ECO:0000256" key="4">
    <source>
        <dbReference type="SAM" id="MobiDB-lite"/>
    </source>
</evidence>
<dbReference type="InterPro" id="IPR029058">
    <property type="entry name" value="AB_hydrolase_fold"/>
</dbReference>
<dbReference type="PANTHER" id="PTHR43248:SF29">
    <property type="entry name" value="TRIPEPTIDYL AMINOPEPTIDASE"/>
    <property type="match status" value="1"/>
</dbReference>
<dbReference type="Gene3D" id="3.40.50.1820">
    <property type="entry name" value="alpha/beta hydrolase"/>
    <property type="match status" value="1"/>
</dbReference>
<comment type="similarity">
    <text evidence="1">Belongs to the peptidase S33 family.</text>
</comment>
<evidence type="ECO:0000256" key="3">
    <source>
        <dbReference type="ARBA" id="ARBA00022801"/>
    </source>
</evidence>
<feature type="signal peptide" evidence="5">
    <location>
        <begin position="1"/>
        <end position="22"/>
    </location>
</feature>
<evidence type="ECO:0000259" key="6">
    <source>
        <dbReference type="Pfam" id="PF08386"/>
    </source>
</evidence>
<dbReference type="InterPro" id="IPR051601">
    <property type="entry name" value="Serine_prot/Carboxylest_S33"/>
</dbReference>
<reference evidence="7 8" key="1">
    <citation type="submission" date="2022-10" db="EMBL/GenBank/DDBJ databases">
        <title>The complete genomes of actinobacterial strains from the NBC collection.</title>
        <authorList>
            <person name="Joergensen T.S."/>
            <person name="Alvarez Arevalo M."/>
            <person name="Sterndorff E.B."/>
            <person name="Faurdal D."/>
            <person name="Vuksanovic O."/>
            <person name="Mourched A.-S."/>
            <person name="Charusanti P."/>
            <person name="Shaw S."/>
            <person name="Blin K."/>
            <person name="Weber T."/>
        </authorList>
    </citation>
    <scope>NUCLEOTIDE SEQUENCE [LARGE SCALE GENOMIC DNA]</scope>
    <source>
        <strain evidence="7 8">NBC 01769</strain>
    </source>
</reference>
<keyword evidence="2 5" id="KW-0732">Signal</keyword>
<evidence type="ECO:0000256" key="2">
    <source>
        <dbReference type="ARBA" id="ARBA00022729"/>
    </source>
</evidence>
<dbReference type="PROSITE" id="PS51257">
    <property type="entry name" value="PROKAR_LIPOPROTEIN"/>
    <property type="match status" value="1"/>
</dbReference>
<evidence type="ECO:0000313" key="8">
    <source>
        <dbReference type="Proteomes" id="UP001330827"/>
    </source>
</evidence>
<dbReference type="Pfam" id="PF08386">
    <property type="entry name" value="Abhydrolase_4"/>
    <property type="match status" value="1"/>
</dbReference>
<keyword evidence="8" id="KW-1185">Reference proteome</keyword>
<proteinExistence type="inferred from homology"/>
<dbReference type="EMBL" id="CP109114">
    <property type="protein sequence ID" value="WSC13449.1"/>
    <property type="molecule type" value="Genomic_DNA"/>
</dbReference>
<keyword evidence="3 7" id="KW-0378">Hydrolase</keyword>
<organism evidence="7 8">
    <name type="scientific">Streptomyces brevispora</name>
    <dbReference type="NCBI Taxonomy" id="887462"/>
    <lineage>
        <taxon>Bacteria</taxon>
        <taxon>Bacillati</taxon>
        <taxon>Actinomycetota</taxon>
        <taxon>Actinomycetes</taxon>
        <taxon>Kitasatosporales</taxon>
        <taxon>Streptomycetaceae</taxon>
        <taxon>Streptomyces</taxon>
    </lineage>
</organism>
<dbReference type="PANTHER" id="PTHR43248">
    <property type="entry name" value="2-SUCCINYL-6-HYDROXY-2,4-CYCLOHEXADIENE-1-CARBOXYLATE SYNTHASE"/>
    <property type="match status" value="1"/>
</dbReference>
<dbReference type="Proteomes" id="UP001330827">
    <property type="component" value="Chromosome"/>
</dbReference>
<accession>A0ABZ1G0R0</accession>